<feature type="domain" description="HTH arsR-type" evidence="5">
    <location>
        <begin position="12"/>
        <end position="106"/>
    </location>
</feature>
<comment type="caution">
    <text evidence="6">The sequence shown here is derived from an EMBL/GenBank/DDBJ whole genome shotgun (WGS) entry which is preliminary data.</text>
</comment>
<dbReference type="PRINTS" id="PR00778">
    <property type="entry name" value="HTHARSR"/>
</dbReference>
<dbReference type="InterPro" id="IPR036388">
    <property type="entry name" value="WH-like_DNA-bd_sf"/>
</dbReference>
<dbReference type="EMBL" id="QEOP01000006">
    <property type="protein sequence ID" value="PVZ93195.1"/>
    <property type="molecule type" value="Genomic_DNA"/>
</dbReference>
<dbReference type="Pfam" id="PF01022">
    <property type="entry name" value="HTH_5"/>
    <property type="match status" value="1"/>
</dbReference>
<dbReference type="PROSITE" id="PS50987">
    <property type="entry name" value="HTH_ARSR_2"/>
    <property type="match status" value="1"/>
</dbReference>
<keyword evidence="7" id="KW-1185">Reference proteome</keyword>
<feature type="compositionally biased region" description="Basic and acidic residues" evidence="4">
    <location>
        <begin position="100"/>
        <end position="120"/>
    </location>
</feature>
<dbReference type="SUPFAM" id="SSF46785">
    <property type="entry name" value="Winged helix' DNA-binding domain"/>
    <property type="match status" value="1"/>
</dbReference>
<dbReference type="GO" id="GO:0003700">
    <property type="term" value="F:DNA-binding transcription factor activity"/>
    <property type="evidence" value="ECO:0007669"/>
    <property type="project" value="InterPro"/>
</dbReference>
<evidence type="ECO:0000256" key="2">
    <source>
        <dbReference type="ARBA" id="ARBA00023125"/>
    </source>
</evidence>
<evidence type="ECO:0000313" key="7">
    <source>
        <dbReference type="Proteomes" id="UP000244893"/>
    </source>
</evidence>
<dbReference type="GO" id="GO:0003677">
    <property type="term" value="F:DNA binding"/>
    <property type="evidence" value="ECO:0007669"/>
    <property type="project" value="UniProtKB-KW"/>
</dbReference>
<gene>
    <name evidence="6" type="ORF">DDQ50_16870</name>
</gene>
<evidence type="ECO:0000313" key="6">
    <source>
        <dbReference type="EMBL" id="PVZ93195.1"/>
    </source>
</evidence>
<dbReference type="AlphaFoldDB" id="A0A2V1HL89"/>
<dbReference type="OrthoDB" id="9810923at2"/>
<dbReference type="InterPro" id="IPR036390">
    <property type="entry name" value="WH_DNA-bd_sf"/>
</dbReference>
<reference evidence="6 7" key="1">
    <citation type="submission" date="2018-05" db="EMBL/GenBank/DDBJ databases">
        <title>Amnibacterium sp. M8JJ-5, whole genome shotgun sequence.</title>
        <authorList>
            <person name="Tuo L."/>
        </authorList>
    </citation>
    <scope>NUCLEOTIDE SEQUENCE [LARGE SCALE GENOMIC DNA]</scope>
    <source>
        <strain evidence="6 7">M8JJ-5</strain>
    </source>
</reference>
<feature type="region of interest" description="Disordered" evidence="4">
    <location>
        <begin position="96"/>
        <end position="120"/>
    </location>
</feature>
<dbReference type="NCBIfam" id="NF033788">
    <property type="entry name" value="HTH_metalloreg"/>
    <property type="match status" value="1"/>
</dbReference>
<dbReference type="InterPro" id="IPR001845">
    <property type="entry name" value="HTH_ArsR_DNA-bd_dom"/>
</dbReference>
<sequence length="120" mass="13613">MFADSQVDGYDPHNQNVEVAAELFGMLSDPTRIRIVLILAGSERSVNEIAELLDRAPTTVSQHLAKLRMARLVTFRHEANRVFYRLANEHARQLVQDALHQSEHTTGEPLRHEDAREGES</sequence>
<keyword evidence="2" id="KW-0238">DNA-binding</keyword>
<dbReference type="InterPro" id="IPR051011">
    <property type="entry name" value="Metal_resp_trans_reg"/>
</dbReference>
<dbReference type="SMART" id="SM00418">
    <property type="entry name" value="HTH_ARSR"/>
    <property type="match status" value="1"/>
</dbReference>
<dbReference type="Proteomes" id="UP000244893">
    <property type="component" value="Unassembled WGS sequence"/>
</dbReference>
<keyword evidence="1" id="KW-0805">Transcription regulation</keyword>
<evidence type="ECO:0000256" key="3">
    <source>
        <dbReference type="ARBA" id="ARBA00023163"/>
    </source>
</evidence>
<dbReference type="PANTHER" id="PTHR43132:SF8">
    <property type="entry name" value="HTH-TYPE TRANSCRIPTIONAL REGULATOR KMTR"/>
    <property type="match status" value="1"/>
</dbReference>
<evidence type="ECO:0000256" key="1">
    <source>
        <dbReference type="ARBA" id="ARBA00023015"/>
    </source>
</evidence>
<dbReference type="Gene3D" id="1.10.10.10">
    <property type="entry name" value="Winged helix-like DNA-binding domain superfamily/Winged helix DNA-binding domain"/>
    <property type="match status" value="1"/>
</dbReference>
<evidence type="ECO:0000256" key="4">
    <source>
        <dbReference type="SAM" id="MobiDB-lite"/>
    </source>
</evidence>
<protein>
    <submittedName>
        <fullName evidence="6">Transcriptional regulator</fullName>
    </submittedName>
</protein>
<keyword evidence="3" id="KW-0804">Transcription</keyword>
<dbReference type="CDD" id="cd00090">
    <property type="entry name" value="HTH_ARSR"/>
    <property type="match status" value="1"/>
</dbReference>
<evidence type="ECO:0000259" key="5">
    <source>
        <dbReference type="PROSITE" id="PS50987"/>
    </source>
</evidence>
<proteinExistence type="predicted"/>
<organism evidence="6 7">
    <name type="scientific">Amnibacterium flavum</name>
    <dbReference type="NCBI Taxonomy" id="2173173"/>
    <lineage>
        <taxon>Bacteria</taxon>
        <taxon>Bacillati</taxon>
        <taxon>Actinomycetota</taxon>
        <taxon>Actinomycetes</taxon>
        <taxon>Micrococcales</taxon>
        <taxon>Microbacteriaceae</taxon>
        <taxon>Amnibacterium</taxon>
    </lineage>
</organism>
<dbReference type="RefSeq" id="WP_116757961.1">
    <property type="nucleotide sequence ID" value="NZ_JBHUEX010000003.1"/>
</dbReference>
<name>A0A2V1HL89_9MICO</name>
<dbReference type="InterPro" id="IPR011991">
    <property type="entry name" value="ArsR-like_HTH"/>
</dbReference>
<accession>A0A2V1HL89</accession>
<dbReference type="PANTHER" id="PTHR43132">
    <property type="entry name" value="ARSENICAL RESISTANCE OPERON REPRESSOR ARSR-RELATED"/>
    <property type="match status" value="1"/>
</dbReference>